<protein>
    <submittedName>
        <fullName evidence="5">Repressor</fullName>
    </submittedName>
</protein>
<keyword evidence="3" id="KW-0804">Transcription</keyword>
<dbReference type="InterPro" id="IPR039418">
    <property type="entry name" value="LexA-like"/>
</dbReference>
<evidence type="ECO:0000313" key="6">
    <source>
        <dbReference type="Proteomes" id="UP000054058"/>
    </source>
</evidence>
<dbReference type="InterPro" id="IPR001387">
    <property type="entry name" value="Cro/C1-type_HTH"/>
</dbReference>
<dbReference type="InterPro" id="IPR036286">
    <property type="entry name" value="LexA/Signal_pep-like_sf"/>
</dbReference>
<dbReference type="RefSeq" id="WP_036160043.1">
    <property type="nucleotide sequence ID" value="NZ_JAMB01000003.1"/>
</dbReference>
<dbReference type="Pfam" id="PF01381">
    <property type="entry name" value="HTH_3"/>
    <property type="match status" value="1"/>
</dbReference>
<dbReference type="PROSITE" id="PS50943">
    <property type="entry name" value="HTH_CROC1"/>
    <property type="match status" value="1"/>
</dbReference>
<dbReference type="eggNOG" id="COG1974">
    <property type="taxonomic scope" value="Bacteria"/>
</dbReference>
<evidence type="ECO:0000256" key="2">
    <source>
        <dbReference type="ARBA" id="ARBA00023125"/>
    </source>
</evidence>
<dbReference type="PANTHER" id="PTHR40661">
    <property type="match status" value="1"/>
</dbReference>
<gene>
    <name evidence="5" type="ORF">MUS1_10190</name>
</gene>
<organism evidence="5 6">
    <name type="scientific">Marinomonas ushuaiensis DSM 15871</name>
    <dbReference type="NCBI Taxonomy" id="1122207"/>
    <lineage>
        <taxon>Bacteria</taxon>
        <taxon>Pseudomonadati</taxon>
        <taxon>Pseudomonadota</taxon>
        <taxon>Gammaproteobacteria</taxon>
        <taxon>Oceanospirillales</taxon>
        <taxon>Oceanospirillaceae</taxon>
        <taxon>Marinomonas</taxon>
    </lineage>
</organism>
<dbReference type="Gene3D" id="2.10.109.10">
    <property type="entry name" value="Umud Fragment, subunit A"/>
    <property type="match status" value="1"/>
</dbReference>
<dbReference type="AlphaFoldDB" id="X7E6P1"/>
<dbReference type="PANTHER" id="PTHR40661:SF3">
    <property type="entry name" value="FELS-1 PROPHAGE TRANSCRIPTIONAL REGULATOR"/>
    <property type="match status" value="1"/>
</dbReference>
<dbReference type="SUPFAM" id="SSF47413">
    <property type="entry name" value="lambda repressor-like DNA-binding domains"/>
    <property type="match status" value="1"/>
</dbReference>
<dbReference type="InterPro" id="IPR015927">
    <property type="entry name" value="Peptidase_S24_S26A/B/C"/>
</dbReference>
<evidence type="ECO:0000259" key="4">
    <source>
        <dbReference type="PROSITE" id="PS50943"/>
    </source>
</evidence>
<keyword evidence="6" id="KW-1185">Reference proteome</keyword>
<proteinExistence type="predicted"/>
<evidence type="ECO:0000313" key="5">
    <source>
        <dbReference type="EMBL" id="ETX11627.1"/>
    </source>
</evidence>
<dbReference type="Gene3D" id="1.10.260.40">
    <property type="entry name" value="lambda repressor-like DNA-binding domains"/>
    <property type="match status" value="1"/>
</dbReference>
<sequence length="213" mass="24022">MTIADRVKEKRAELGLTQAELAKRVGISQQSLQKIEDGGTQNPRKLLNLAKELKCTPEWLQLGYIGEVRENASSYLDNIAYQGHFNKRPVIRDIQSIDWSKANDFNSQEEWLEVSSGTSQDAFWLTVSGDSMMSTSGISISEKHLILVEPQQTAHNGDMVIVRMKDRNEVAFKKLVIDTGLIYLASLNSSYRPIEMTDNFSFIGIVKEARLLL</sequence>
<name>X7E6P1_9GAMM</name>
<dbReference type="GO" id="GO:0003677">
    <property type="term" value="F:DNA binding"/>
    <property type="evidence" value="ECO:0007669"/>
    <property type="project" value="UniProtKB-KW"/>
</dbReference>
<dbReference type="PATRIC" id="fig|1122207.3.peg.1183"/>
<keyword evidence="1" id="KW-0805">Transcription regulation</keyword>
<dbReference type="Proteomes" id="UP000054058">
    <property type="component" value="Unassembled WGS sequence"/>
</dbReference>
<dbReference type="EMBL" id="JAMB01000003">
    <property type="protein sequence ID" value="ETX11627.1"/>
    <property type="molecule type" value="Genomic_DNA"/>
</dbReference>
<dbReference type="CDD" id="cd06529">
    <property type="entry name" value="S24_LexA-like"/>
    <property type="match status" value="1"/>
</dbReference>
<dbReference type="STRING" id="1122207.MUS1_10190"/>
<reference evidence="5 6" key="1">
    <citation type="submission" date="2014-01" db="EMBL/GenBank/DDBJ databases">
        <title>Marinomonas ushuaiensis DSM 15871 Genome Sequencing.</title>
        <authorList>
            <person name="Lai Q."/>
            <person name="Shao Z.S."/>
        </authorList>
    </citation>
    <scope>NUCLEOTIDE SEQUENCE [LARGE SCALE GENOMIC DNA]</scope>
    <source>
        <strain evidence="5 6">DSM 15871</strain>
    </source>
</reference>
<accession>X7E6P1</accession>
<dbReference type="Pfam" id="PF00717">
    <property type="entry name" value="Peptidase_S24"/>
    <property type="match status" value="1"/>
</dbReference>
<evidence type="ECO:0000256" key="3">
    <source>
        <dbReference type="ARBA" id="ARBA00023163"/>
    </source>
</evidence>
<dbReference type="OrthoDB" id="9791537at2"/>
<dbReference type="CDD" id="cd00093">
    <property type="entry name" value="HTH_XRE"/>
    <property type="match status" value="1"/>
</dbReference>
<keyword evidence="2" id="KW-0238">DNA-binding</keyword>
<comment type="caution">
    <text evidence="5">The sequence shown here is derived from an EMBL/GenBank/DDBJ whole genome shotgun (WGS) entry which is preliminary data.</text>
</comment>
<dbReference type="SUPFAM" id="SSF51306">
    <property type="entry name" value="LexA/Signal peptidase"/>
    <property type="match status" value="1"/>
</dbReference>
<dbReference type="SMART" id="SM00530">
    <property type="entry name" value="HTH_XRE"/>
    <property type="match status" value="1"/>
</dbReference>
<feature type="domain" description="HTH cro/C1-type" evidence="4">
    <location>
        <begin position="7"/>
        <end position="60"/>
    </location>
</feature>
<dbReference type="InterPro" id="IPR010982">
    <property type="entry name" value="Lambda_DNA-bd_dom_sf"/>
</dbReference>
<evidence type="ECO:0000256" key="1">
    <source>
        <dbReference type="ARBA" id="ARBA00023015"/>
    </source>
</evidence>